<feature type="compositionally biased region" description="Low complexity" evidence="1">
    <location>
        <begin position="223"/>
        <end position="235"/>
    </location>
</feature>
<keyword evidence="4" id="KW-1185">Reference proteome</keyword>
<evidence type="ECO:0000313" key="3">
    <source>
        <dbReference type="EMBL" id="CAF9905571.1"/>
    </source>
</evidence>
<feature type="compositionally biased region" description="Low complexity" evidence="1">
    <location>
        <begin position="245"/>
        <end position="257"/>
    </location>
</feature>
<reference evidence="3" key="1">
    <citation type="submission" date="2021-03" db="EMBL/GenBank/DDBJ databases">
        <authorList>
            <person name="Tagirdzhanova G."/>
        </authorList>
    </citation>
    <scope>NUCLEOTIDE SEQUENCE</scope>
</reference>
<evidence type="ECO:0000256" key="1">
    <source>
        <dbReference type="SAM" id="MobiDB-lite"/>
    </source>
</evidence>
<name>A0A8H3EMF8_9LECA</name>
<dbReference type="Proteomes" id="UP000664203">
    <property type="component" value="Unassembled WGS sequence"/>
</dbReference>
<protein>
    <submittedName>
        <fullName evidence="3">Uncharacterized protein</fullName>
    </submittedName>
</protein>
<feature type="compositionally biased region" description="Polar residues" evidence="1">
    <location>
        <begin position="285"/>
        <end position="303"/>
    </location>
</feature>
<organism evidence="3 4">
    <name type="scientific">Alectoria fallacina</name>
    <dbReference type="NCBI Taxonomy" id="1903189"/>
    <lineage>
        <taxon>Eukaryota</taxon>
        <taxon>Fungi</taxon>
        <taxon>Dikarya</taxon>
        <taxon>Ascomycota</taxon>
        <taxon>Pezizomycotina</taxon>
        <taxon>Lecanoromycetes</taxon>
        <taxon>OSLEUM clade</taxon>
        <taxon>Lecanoromycetidae</taxon>
        <taxon>Lecanorales</taxon>
        <taxon>Lecanorineae</taxon>
        <taxon>Parmeliaceae</taxon>
        <taxon>Alectoria</taxon>
    </lineage>
</organism>
<gene>
    <name evidence="3" type="ORF">ALECFALPRED_001031</name>
</gene>
<comment type="caution">
    <text evidence="3">The sequence shown here is derived from an EMBL/GenBank/DDBJ whole genome shotgun (WGS) entry which is preliminary data.</text>
</comment>
<proteinExistence type="predicted"/>
<dbReference type="OrthoDB" id="5345753at2759"/>
<sequence length="535" mass="55508">MASSLIVAASTLLCFAAAAPIQDRILSASLEARQAPSCNVGLQIGDLAAYDSSCWDTLNIMPYLTNWKATTPTCTDAENSAGQTLSCCSASEPWSTCFLRLATKQLNVYDCTQLATTESGRICSLGTNGGRAFALDSGLDPTIASQVNYVVSWFYVGLDLQVLIIKLALQNVTVNEEKSLNSLLSTSALINLNLMNVGVDLQNVLAALTLGLAFPEVSTPLVGTVSSDGTTTTSTNPTKRDPQTSDSGTSSSSAPASSVSILAGSCSYSWLAAYYQDGRHHRRQQQVTCVNGSQTESDPNASLSAPAALDPTSPPVVIFNQALQQSPNVASAMWPSTLNTATDTLKNLASAQIANSASFGPILTAGLQLIMNDVGTFIAFAGNGLFSTPMPSANEPSAYTSGFTGALDTYILSEILAKNSISATPGSIVTADPCSSGPVCTSSYWSPVTGRQYSFTGSKTVSLINEAVATTEMDLPVLFDGAYNCTLAGQAGGSVVSLKADGSLNMACLSVLPMYVGKSGCPDGAVWVDGKCPFG</sequence>
<feature type="chain" id="PRO_5034263311" evidence="2">
    <location>
        <begin position="19"/>
        <end position="535"/>
    </location>
</feature>
<keyword evidence="2" id="KW-0732">Signal</keyword>
<feature type="region of interest" description="Disordered" evidence="1">
    <location>
        <begin position="223"/>
        <end position="257"/>
    </location>
</feature>
<dbReference type="EMBL" id="CAJPDR010000012">
    <property type="protein sequence ID" value="CAF9905571.1"/>
    <property type="molecule type" value="Genomic_DNA"/>
</dbReference>
<accession>A0A8H3EMF8</accession>
<feature type="signal peptide" evidence="2">
    <location>
        <begin position="1"/>
        <end position="18"/>
    </location>
</feature>
<feature type="region of interest" description="Disordered" evidence="1">
    <location>
        <begin position="285"/>
        <end position="304"/>
    </location>
</feature>
<dbReference type="AlphaFoldDB" id="A0A8H3EMF8"/>
<evidence type="ECO:0000313" key="4">
    <source>
        <dbReference type="Proteomes" id="UP000664203"/>
    </source>
</evidence>
<evidence type="ECO:0000256" key="2">
    <source>
        <dbReference type="SAM" id="SignalP"/>
    </source>
</evidence>